<reference evidence="6" key="1">
    <citation type="thesis" date="2020" institute="ProQuest LLC" country="789 East Eisenhower Parkway, Ann Arbor, MI, USA">
        <title>Comparative Genomics and Chromosome Evolution.</title>
        <authorList>
            <person name="Mudd A.B."/>
        </authorList>
    </citation>
    <scope>NUCLEOTIDE SEQUENCE</scope>
    <source>
        <strain evidence="6">237g6f4</strain>
        <tissue evidence="6">Blood</tissue>
    </source>
</reference>
<proteinExistence type="inferred from homology"/>
<dbReference type="EMBL" id="WNYA01000006">
    <property type="protein sequence ID" value="KAG8566611.1"/>
    <property type="molecule type" value="Genomic_DNA"/>
</dbReference>
<evidence type="ECO:0000256" key="1">
    <source>
        <dbReference type="ARBA" id="ARBA00005305"/>
    </source>
</evidence>
<feature type="compositionally biased region" description="Acidic residues" evidence="4">
    <location>
        <begin position="159"/>
        <end position="170"/>
    </location>
</feature>
<dbReference type="PANTHER" id="PTHR31684">
    <property type="entry name" value="COILED-COIL DOMAIN-CONTAINING PROTEIN 43"/>
    <property type="match status" value="1"/>
</dbReference>
<evidence type="ECO:0000256" key="4">
    <source>
        <dbReference type="SAM" id="MobiDB-lite"/>
    </source>
</evidence>
<feature type="compositionally biased region" description="Basic and acidic residues" evidence="4">
    <location>
        <begin position="136"/>
        <end position="147"/>
    </location>
</feature>
<sequence length="241" mass="27385">MRSEVSVQPGVRRIAPPPRVGPQPGWKMAAPSEQVAAGDFGAWLDERLEALGMDPEVYPAYITGVLREEENPEERDEALRGILSAFLEEDSIEEVCIEIVTKWCEAEKTSRSQAKAEDEVEALTSMIGKQAQIVVKPKEVSEEEQRRKAALLAQYANVTDDEDADEEEDTASSAQGNDKSLFKNTNMEDLVNARKHERDAMREASQKKKEQDKQQRDKDKQAKQERKEKEKKRTQKGERKR</sequence>
<accession>A0AAV7AYM0</accession>
<feature type="compositionally biased region" description="Basic and acidic residues" evidence="4">
    <location>
        <begin position="191"/>
        <end position="228"/>
    </location>
</feature>
<feature type="domain" description="CCDC43 PWI-like" evidence="5">
    <location>
        <begin position="36"/>
        <end position="108"/>
    </location>
</feature>
<gene>
    <name evidence="6" type="ORF">GDO81_013315</name>
</gene>
<feature type="compositionally biased region" description="Basic residues" evidence="4">
    <location>
        <begin position="229"/>
        <end position="241"/>
    </location>
</feature>
<dbReference type="InterPro" id="IPR058771">
    <property type="entry name" value="PWI_CCDC43"/>
</dbReference>
<dbReference type="Proteomes" id="UP000824782">
    <property type="component" value="Unassembled WGS sequence"/>
</dbReference>
<keyword evidence="3" id="KW-0175">Coiled coil</keyword>
<dbReference type="InterPro" id="IPR037666">
    <property type="entry name" value="CCDC43"/>
</dbReference>
<comment type="caution">
    <text evidence="6">The sequence shown here is derived from an EMBL/GenBank/DDBJ whole genome shotgun (WGS) entry which is preliminary data.</text>
</comment>
<evidence type="ECO:0000256" key="3">
    <source>
        <dbReference type="ARBA" id="ARBA00023054"/>
    </source>
</evidence>
<feature type="region of interest" description="Disordered" evidence="4">
    <location>
        <begin position="107"/>
        <end position="241"/>
    </location>
</feature>
<name>A0AAV7AYM0_ENGPU</name>
<dbReference type="AlphaFoldDB" id="A0AAV7AYM0"/>
<keyword evidence="7" id="KW-1185">Reference proteome</keyword>
<dbReference type="PANTHER" id="PTHR31684:SF2">
    <property type="entry name" value="COILED-COIL DOMAIN-CONTAINING PROTEIN 43"/>
    <property type="match status" value="1"/>
</dbReference>
<protein>
    <recommendedName>
        <fullName evidence="2">Coiled-coil domain-containing protein 43</fullName>
    </recommendedName>
</protein>
<comment type="similarity">
    <text evidence="1">Belongs to the CCDC43 family.</text>
</comment>
<feature type="region of interest" description="Disordered" evidence="4">
    <location>
        <begin position="1"/>
        <end position="27"/>
    </location>
</feature>
<evidence type="ECO:0000313" key="6">
    <source>
        <dbReference type="EMBL" id="KAG8566611.1"/>
    </source>
</evidence>
<organism evidence="6 7">
    <name type="scientific">Engystomops pustulosus</name>
    <name type="common">Tungara frog</name>
    <name type="synonym">Physalaemus pustulosus</name>
    <dbReference type="NCBI Taxonomy" id="76066"/>
    <lineage>
        <taxon>Eukaryota</taxon>
        <taxon>Metazoa</taxon>
        <taxon>Chordata</taxon>
        <taxon>Craniata</taxon>
        <taxon>Vertebrata</taxon>
        <taxon>Euteleostomi</taxon>
        <taxon>Amphibia</taxon>
        <taxon>Batrachia</taxon>
        <taxon>Anura</taxon>
        <taxon>Neobatrachia</taxon>
        <taxon>Hyloidea</taxon>
        <taxon>Leptodactylidae</taxon>
        <taxon>Leiuperinae</taxon>
        <taxon>Engystomops</taxon>
    </lineage>
</organism>
<evidence type="ECO:0000256" key="2">
    <source>
        <dbReference type="ARBA" id="ARBA00016648"/>
    </source>
</evidence>
<feature type="compositionally biased region" description="Basic and acidic residues" evidence="4">
    <location>
        <begin position="107"/>
        <end position="117"/>
    </location>
</feature>
<evidence type="ECO:0000313" key="7">
    <source>
        <dbReference type="Proteomes" id="UP000824782"/>
    </source>
</evidence>
<evidence type="ECO:0000259" key="5">
    <source>
        <dbReference type="Pfam" id="PF26091"/>
    </source>
</evidence>
<feature type="compositionally biased region" description="Polar residues" evidence="4">
    <location>
        <begin position="172"/>
        <end position="187"/>
    </location>
</feature>
<dbReference type="Pfam" id="PF26091">
    <property type="entry name" value="PWI_CCDC43"/>
    <property type="match status" value="1"/>
</dbReference>